<dbReference type="RefSeq" id="WP_190603529.1">
    <property type="nucleotide sequence ID" value="NZ_CP021056.1"/>
</dbReference>
<keyword evidence="1" id="KW-0812">Transmembrane</keyword>
<accession>A0A975T761</accession>
<gene>
    <name evidence="2" type="ORF">B6N60_01979</name>
</gene>
<dbReference type="Gene3D" id="3.40.50.1820">
    <property type="entry name" value="alpha/beta hydrolase"/>
    <property type="match status" value="1"/>
</dbReference>
<organism evidence="2 3">
    <name type="scientific">Richelia sinica FACHB-800</name>
    <dbReference type="NCBI Taxonomy" id="1357546"/>
    <lineage>
        <taxon>Bacteria</taxon>
        <taxon>Bacillati</taxon>
        <taxon>Cyanobacteriota</taxon>
        <taxon>Cyanophyceae</taxon>
        <taxon>Nostocales</taxon>
        <taxon>Nostocaceae</taxon>
        <taxon>Richelia</taxon>
    </lineage>
</organism>
<keyword evidence="1" id="KW-0472">Membrane</keyword>
<dbReference type="KEGG" id="rsin:B6N60_01979"/>
<sequence>MSIVVVTIFYSWFKRNYGKHLINLVSTVAYSLVYPPQEWIENAIAMTTQAWDKLGEDNPSLVQKEFDFYVFGHSLGGLLALSWPAFVDPQTQGKFIPQQILTADPAPSTEMGIPQIAICILKLVGSPFAKTPINICDTGSKLNVPVAIMHGADDTLVKPESWVNRSWYQKQSNFDCIASKEKQIYFSLSNKDKNPPLIAFHNQAVTDTTYFDDALFDIFGGVKKGPNAYNRQYIWPGVNLVVTNEVRADELFYKFPLKDIQVTETLPPKPNHLPKILIGILTVVGLGLVYWWFAHSGHVLSFS</sequence>
<evidence type="ECO:0000256" key="1">
    <source>
        <dbReference type="SAM" id="Phobius"/>
    </source>
</evidence>
<dbReference type="InterPro" id="IPR029058">
    <property type="entry name" value="AB_hydrolase_fold"/>
</dbReference>
<evidence type="ECO:0000313" key="2">
    <source>
        <dbReference type="EMBL" id="QXE23289.1"/>
    </source>
</evidence>
<keyword evidence="1" id="KW-1133">Transmembrane helix</keyword>
<keyword evidence="3" id="KW-1185">Reference proteome</keyword>
<evidence type="ECO:0000313" key="3">
    <source>
        <dbReference type="Proteomes" id="UP000683511"/>
    </source>
</evidence>
<dbReference type="EMBL" id="CP021056">
    <property type="protein sequence ID" value="QXE23289.1"/>
    <property type="molecule type" value="Genomic_DNA"/>
</dbReference>
<proteinExistence type="predicted"/>
<reference evidence="2" key="1">
    <citation type="submission" date="2017-04" db="EMBL/GenBank/DDBJ databases">
        <title>Genome deletions in a multicellular cyanobacterial endosymbiont for morphological adaptation in marine diatoms.</title>
        <authorList>
            <person name="Wang Y."/>
            <person name="Gao H."/>
            <person name="Li R."/>
            <person name="Xu X."/>
        </authorList>
    </citation>
    <scope>NUCLEOTIDE SEQUENCE</scope>
    <source>
        <strain evidence="2">FACHB 800</strain>
    </source>
</reference>
<protein>
    <submittedName>
        <fullName evidence="2">Uncharacterized protein</fullName>
    </submittedName>
</protein>
<name>A0A975T761_9NOST</name>
<dbReference type="SUPFAM" id="SSF53474">
    <property type="entry name" value="alpha/beta-Hydrolases"/>
    <property type="match status" value="1"/>
</dbReference>
<feature type="transmembrane region" description="Helical" evidence="1">
    <location>
        <begin position="276"/>
        <end position="293"/>
    </location>
</feature>
<dbReference type="Proteomes" id="UP000683511">
    <property type="component" value="Chromosome"/>
</dbReference>
<dbReference type="AlphaFoldDB" id="A0A975T761"/>